<dbReference type="InterPro" id="IPR003616">
    <property type="entry name" value="Post-SET_dom"/>
</dbReference>
<dbReference type="InterPro" id="IPR001214">
    <property type="entry name" value="SET_dom"/>
</dbReference>
<keyword evidence="8 21" id="KW-0808">Transferase</keyword>
<feature type="region of interest" description="Disordered" evidence="17">
    <location>
        <begin position="60"/>
        <end position="173"/>
    </location>
</feature>
<feature type="region of interest" description="Disordered" evidence="17">
    <location>
        <begin position="825"/>
        <end position="890"/>
    </location>
</feature>
<evidence type="ECO:0000256" key="17">
    <source>
        <dbReference type="SAM" id="MobiDB-lite"/>
    </source>
</evidence>
<feature type="compositionally biased region" description="Low complexity" evidence="17">
    <location>
        <begin position="141"/>
        <end position="151"/>
    </location>
</feature>
<dbReference type="InterPro" id="IPR046341">
    <property type="entry name" value="SET_dom_sf"/>
</dbReference>
<dbReference type="SUPFAM" id="SSF82199">
    <property type="entry name" value="SET domain"/>
    <property type="match status" value="1"/>
</dbReference>
<dbReference type="GO" id="GO:0140955">
    <property type="term" value="F:histone H3K36 trimethyltransferase activity"/>
    <property type="evidence" value="ECO:0007669"/>
    <property type="project" value="UniProtKB-EC"/>
</dbReference>
<feature type="domain" description="Post-SET" evidence="19">
    <location>
        <begin position="1669"/>
        <end position="1685"/>
    </location>
</feature>
<feature type="region of interest" description="Disordered" evidence="17">
    <location>
        <begin position="201"/>
        <end position="547"/>
    </location>
</feature>
<feature type="region of interest" description="Disordered" evidence="17">
    <location>
        <begin position="655"/>
        <end position="675"/>
    </location>
</feature>
<feature type="compositionally biased region" description="Polar residues" evidence="17">
    <location>
        <begin position="71"/>
        <end position="85"/>
    </location>
</feature>
<keyword evidence="10" id="KW-0479">Metal-binding</keyword>
<keyword evidence="11" id="KW-0221">Differentiation</keyword>
<dbReference type="GO" id="GO:0046872">
    <property type="term" value="F:metal ion binding"/>
    <property type="evidence" value="ECO:0007669"/>
    <property type="project" value="UniProtKB-KW"/>
</dbReference>
<keyword evidence="6" id="KW-0597">Phosphoprotein</keyword>
<dbReference type="PANTHER" id="PTHR46711">
    <property type="entry name" value="HISTONE-LYSINE N-METHYLTRANSFERASE SETD2"/>
    <property type="match status" value="1"/>
</dbReference>
<feature type="compositionally biased region" description="Acidic residues" evidence="17">
    <location>
        <begin position="1025"/>
        <end position="1048"/>
    </location>
</feature>
<name>A0A7L4IAD6_SCOUM</name>
<feature type="compositionally biased region" description="Basic and acidic residues" evidence="17">
    <location>
        <begin position="1415"/>
        <end position="1427"/>
    </location>
</feature>
<feature type="compositionally biased region" description="Basic and acidic residues" evidence="17">
    <location>
        <begin position="1136"/>
        <end position="1146"/>
    </location>
</feature>
<feature type="compositionally biased region" description="Acidic residues" evidence="17">
    <location>
        <begin position="1327"/>
        <end position="1338"/>
    </location>
</feature>
<keyword evidence="15" id="KW-0804">Transcription</keyword>
<evidence type="ECO:0000256" key="5">
    <source>
        <dbReference type="ARBA" id="ARBA00022473"/>
    </source>
</evidence>
<dbReference type="PROSITE" id="PS51215">
    <property type="entry name" value="AWS"/>
    <property type="match status" value="1"/>
</dbReference>
<dbReference type="SMART" id="SM00508">
    <property type="entry name" value="PostSET"/>
    <property type="match status" value="1"/>
</dbReference>
<feature type="compositionally biased region" description="Basic and acidic residues" evidence="17">
    <location>
        <begin position="208"/>
        <end position="235"/>
    </location>
</feature>
<evidence type="ECO:0000259" key="20">
    <source>
        <dbReference type="PROSITE" id="PS51215"/>
    </source>
</evidence>
<feature type="compositionally biased region" description="Low complexity" evidence="17">
    <location>
        <begin position="1072"/>
        <end position="1084"/>
    </location>
</feature>
<feature type="domain" description="AWS" evidence="20">
    <location>
        <begin position="1489"/>
        <end position="1543"/>
    </location>
</feature>
<dbReference type="Pfam" id="PF00856">
    <property type="entry name" value="SET"/>
    <property type="match status" value="1"/>
</dbReference>
<feature type="compositionally biased region" description="Basic and acidic residues" evidence="17">
    <location>
        <begin position="392"/>
        <end position="403"/>
    </location>
</feature>
<dbReference type="GO" id="GO:0010468">
    <property type="term" value="P:regulation of gene expression"/>
    <property type="evidence" value="ECO:0007669"/>
    <property type="project" value="TreeGrafter"/>
</dbReference>
<dbReference type="InterPro" id="IPR042294">
    <property type="entry name" value="SETD2_animal"/>
</dbReference>
<evidence type="ECO:0000256" key="8">
    <source>
        <dbReference type="ARBA" id="ARBA00022679"/>
    </source>
</evidence>
<feature type="compositionally biased region" description="Basic and acidic residues" evidence="17">
    <location>
        <begin position="1237"/>
        <end position="1246"/>
    </location>
</feature>
<evidence type="ECO:0000256" key="14">
    <source>
        <dbReference type="ARBA" id="ARBA00023015"/>
    </source>
</evidence>
<dbReference type="PROSITE" id="PS50868">
    <property type="entry name" value="POST_SET"/>
    <property type="match status" value="1"/>
</dbReference>
<dbReference type="EMBL" id="VZTL01067907">
    <property type="protein sequence ID" value="NXX62023.1"/>
    <property type="molecule type" value="Genomic_DNA"/>
</dbReference>
<dbReference type="CDD" id="cd19172">
    <property type="entry name" value="SET_SETD2"/>
    <property type="match status" value="1"/>
</dbReference>
<comment type="caution">
    <text evidence="21">The sequence shown here is derived from an EMBL/GenBank/DDBJ whole genome shotgun (WGS) entry which is preliminary data.</text>
</comment>
<organism evidence="21 22">
    <name type="scientific">Scopus umbretta</name>
    <name type="common">Hammerkop</name>
    <dbReference type="NCBI Taxonomy" id="33581"/>
    <lineage>
        <taxon>Eukaryota</taxon>
        <taxon>Metazoa</taxon>
        <taxon>Chordata</taxon>
        <taxon>Craniata</taxon>
        <taxon>Vertebrata</taxon>
        <taxon>Euteleostomi</taxon>
        <taxon>Archelosauria</taxon>
        <taxon>Archosauria</taxon>
        <taxon>Dinosauria</taxon>
        <taxon>Saurischia</taxon>
        <taxon>Theropoda</taxon>
        <taxon>Coelurosauria</taxon>
        <taxon>Aves</taxon>
        <taxon>Neognathae</taxon>
        <taxon>Neoaves</taxon>
        <taxon>Aequornithes</taxon>
        <taxon>Pelecaniformes</taxon>
        <taxon>Scopidae</taxon>
        <taxon>Scopus</taxon>
    </lineage>
</organism>
<accession>A0A7L4IAD6</accession>
<feature type="compositionally biased region" description="Polar residues" evidence="17">
    <location>
        <begin position="1150"/>
        <end position="1163"/>
    </location>
</feature>
<feature type="non-terminal residue" evidence="21">
    <location>
        <position position="1"/>
    </location>
</feature>
<evidence type="ECO:0000256" key="16">
    <source>
        <dbReference type="ARBA" id="ARBA00023242"/>
    </source>
</evidence>
<dbReference type="PANTHER" id="PTHR46711:SF1">
    <property type="entry name" value="HISTONE-LYSINE N-METHYLTRANSFERASE SETD2"/>
    <property type="match status" value="1"/>
</dbReference>
<dbReference type="InterPro" id="IPR044437">
    <property type="entry name" value="SETD2/Set2_SET"/>
</dbReference>
<dbReference type="EC" id="2.1.1.359" evidence="3"/>
<feature type="compositionally biased region" description="Polar residues" evidence="17">
    <location>
        <begin position="236"/>
        <end position="246"/>
    </location>
</feature>
<dbReference type="SMART" id="SM00570">
    <property type="entry name" value="AWS"/>
    <property type="match status" value="1"/>
</dbReference>
<feature type="compositionally biased region" description="Polar residues" evidence="17">
    <location>
        <begin position="1002"/>
        <end position="1012"/>
    </location>
</feature>
<feature type="compositionally biased region" description="Basic and acidic residues" evidence="17">
    <location>
        <begin position="1166"/>
        <end position="1180"/>
    </location>
</feature>
<keyword evidence="22" id="KW-1185">Reference proteome</keyword>
<keyword evidence="14" id="KW-0805">Transcription regulation</keyword>
<evidence type="ECO:0000256" key="4">
    <source>
        <dbReference type="ARBA" id="ARBA00022454"/>
    </source>
</evidence>
<feature type="compositionally biased region" description="Basic and acidic residues" evidence="17">
    <location>
        <begin position="1380"/>
        <end position="1399"/>
    </location>
</feature>
<evidence type="ECO:0000313" key="21">
    <source>
        <dbReference type="EMBL" id="NXX62023.1"/>
    </source>
</evidence>
<feature type="compositionally biased region" description="Polar residues" evidence="17">
    <location>
        <begin position="1259"/>
        <end position="1270"/>
    </location>
</feature>
<keyword evidence="7 21" id="KW-0489">Methyltransferase</keyword>
<evidence type="ECO:0000259" key="19">
    <source>
        <dbReference type="PROSITE" id="PS50868"/>
    </source>
</evidence>
<dbReference type="GO" id="GO:0032259">
    <property type="term" value="P:methylation"/>
    <property type="evidence" value="ECO:0007669"/>
    <property type="project" value="UniProtKB-KW"/>
</dbReference>
<feature type="compositionally biased region" description="Basic and acidic residues" evidence="17">
    <location>
        <begin position="410"/>
        <end position="448"/>
    </location>
</feature>
<keyword evidence="16" id="KW-0539">Nucleus</keyword>
<feature type="compositionally biased region" description="Basic and acidic residues" evidence="17">
    <location>
        <begin position="829"/>
        <end position="843"/>
    </location>
</feature>
<keyword evidence="4" id="KW-0158">Chromosome</keyword>
<evidence type="ECO:0000313" key="22">
    <source>
        <dbReference type="Proteomes" id="UP000539032"/>
    </source>
</evidence>
<evidence type="ECO:0000256" key="15">
    <source>
        <dbReference type="ARBA" id="ARBA00023163"/>
    </source>
</evidence>
<evidence type="ECO:0000256" key="2">
    <source>
        <dbReference type="ARBA" id="ARBA00004286"/>
    </source>
</evidence>
<dbReference type="InterPro" id="IPR006560">
    <property type="entry name" value="AWS_dom"/>
</dbReference>
<evidence type="ECO:0000256" key="10">
    <source>
        <dbReference type="ARBA" id="ARBA00022723"/>
    </source>
</evidence>
<feature type="region of interest" description="Disordered" evidence="17">
    <location>
        <begin position="1002"/>
        <end position="1276"/>
    </location>
</feature>
<dbReference type="OrthoDB" id="422362at2759"/>
<evidence type="ECO:0000256" key="3">
    <source>
        <dbReference type="ARBA" id="ARBA00012178"/>
    </source>
</evidence>
<keyword evidence="9" id="KW-0949">S-adenosyl-L-methionine</keyword>
<dbReference type="SMART" id="SM00317">
    <property type="entry name" value="SET"/>
    <property type="match status" value="1"/>
</dbReference>
<feature type="compositionally biased region" description="Basic and acidic residues" evidence="17">
    <location>
        <begin position="304"/>
        <end position="369"/>
    </location>
</feature>
<evidence type="ECO:0000256" key="7">
    <source>
        <dbReference type="ARBA" id="ARBA00022603"/>
    </source>
</evidence>
<feature type="compositionally biased region" description="Pro residues" evidence="17">
    <location>
        <begin position="126"/>
        <end position="140"/>
    </location>
</feature>
<sequence length="1802" mass="200327">QGKPETVQKAGFIKGPVFKGIASSRFLPKGTKTKVNLEEQGRQKVSFSFSLTKKTLPNRFLTGLGNEKQNETQNSPAGSLQTDFNPKSKMDLGDAAGSAEESSPPKPKVELGKIHFKKHLLNVTAKPPPATAATLPPPAVAPVTEPVASAVDFPSTPPPPPPPPPPTVSPAASMPVPAAAALPQLPVTLMSTLLLSPPVEAEVPASKEPCHAVPKEALEPDVKQDAVLRGSEERVTQNTPEQTEITPQKEDSHIGKEDEVSDSSKGAPLCSRRQGSKRKFSQSDGTLLGSESDEDSVRTSSSQRSHELKISSTEKERDPRRSSTSLRGDDLGKSSSRSKSDRDEKYSSYSKSERDSRYASSRSRSDRERRRSRSHSRSRSDRGSRTSSSYSRSERSHYYESDRRYHRSSPYRERSRYSRSYADSRARESSDSEDEYRRTHSRSSDSRRTSSHSSSSYRDSRTSYSKSDRDSKVESSHADMERRGRSSSKADRDSKRTSESEVTKRCSPLDELGYRKGTSHSKPDSNVNSSRYKSTPSKTPAPKPDKFKSSFCCTESIEEIKQQSNSLDLETSCLKSNEIRVSIAKKFEREKTLSPLKQLNDLPAFKKADESTTGFANSESEELTGKECHDSVKEQETLLKIKHDQLRTCFPMELSVNGSPEGRADGLATSSASKTEDVAASSVDSLCWSEASPVMKTSPSYLVPSNGFESMYASQEQELDDSRVQSSECSSLFRQAEAPVLQQQGEAIPLPVMNVDHTKTVLKKLDDQATPCDKTKEPVFCYISDDAAPALYHSEVEIEAEPADLKVTSETFLDMQVEPQTVTCDYESTEDHHSKSACDDKRGHPSHKISLAVESSSRDPSQDGCFPRLKSDHPVPAESVSSKWDVPPPDERQELLQHSEVEETLELDTQCTDLGSAKGKLSFKDEHSYYSEVPLEHRRGEVVEESAVSTEGVGSDDLRVRCPGVLAKKDEENEPLVASAFPDALFPSCDVVVTTEEMETITQAPTCDSSGNAAEFVPAGHDDYFDTGESDSEGGSEDSDTEDSDSDDGAPRKRLQSVVVVPKNSTITMEESSPGSSRSSQGNRRFSDHWDDERPEPSRPYYEERSENTASKGGPQVESRCSPRGMEKSPATSTELSRKEMEELRPDLCQPQSDGVDSTSQADLTADSHGKPNPDERITLKELMSVGRPIGRQDEQPFCLPECFESADKSRHQMSSSKPDSRQGKGGLNQSGLGEFSRLDGFHTTEDLGGLGWDFSQPEKPSSTYQQPDSSFGVYSGYVYQPGSGAYGSSQSYWQGNGYWDARSASRPSAVNYERIQGQVPDSLTEDHEEYEEDDRWDDDCKPHFPSPSSKCQVPGQKEKGSVQAHEISSNSTKEPVPGGEKKEEVKVFEKNDVKERGPPKKRRPELESDSESDVDSREKKKVKLEGEQVESAPQDSSMVGRLCIMDDFRDPQRWKEFAKQGKMPCYFDLIEENVYLTERKKNKSHRDIKRMLCECPPLSKEERAQGEVACGEDCLNRLLMIECSSRCPNGDYCSNRRFQKKQHADVEVILTEKKGWGLRAAKDLPSNTFVLEYCGEVLDHKEFKARVKEYARNKNIHYYFMALKNDEIIDATQKGNCSRFMNHSCEPNCETQKWTVNGQLRVGFFTTKLVPSGSELTFDYQFQRYGKEAQKCFCGSANCRGYLGGENRVSIRAAGGKMKKERSRKKDSVDGELEALLENGEGLSDKNQVLSLSRLMVRIETLEQKLTCLKLIQNTHSQSCLKSFLECHGLSLLWIWMTELGDGRGSTANNLKLQLEVSNSL</sequence>
<comment type="subcellular location">
    <subcellularLocation>
        <location evidence="2">Chromosome</location>
    </subcellularLocation>
    <subcellularLocation>
        <location evidence="1">Nucleus</location>
    </subcellularLocation>
</comment>
<evidence type="ECO:0000256" key="12">
    <source>
        <dbReference type="ARBA" id="ARBA00022833"/>
    </source>
</evidence>
<dbReference type="GO" id="GO:0005694">
    <property type="term" value="C:chromosome"/>
    <property type="evidence" value="ECO:0007669"/>
    <property type="project" value="UniProtKB-SubCell"/>
</dbReference>
<feature type="non-terminal residue" evidence="21">
    <location>
        <position position="1802"/>
    </location>
</feature>
<feature type="region of interest" description="Disordered" evidence="17">
    <location>
        <begin position="610"/>
        <end position="629"/>
    </location>
</feature>
<dbReference type="GO" id="GO:0005634">
    <property type="term" value="C:nucleus"/>
    <property type="evidence" value="ECO:0007669"/>
    <property type="project" value="UniProtKB-SubCell"/>
</dbReference>
<feature type="region of interest" description="Disordered" evidence="17">
    <location>
        <begin position="1291"/>
        <end position="1436"/>
    </location>
</feature>
<dbReference type="GO" id="GO:0030154">
    <property type="term" value="P:cell differentiation"/>
    <property type="evidence" value="ECO:0007669"/>
    <property type="project" value="UniProtKB-KW"/>
</dbReference>
<feature type="domain" description="SET" evidence="18">
    <location>
        <begin position="1545"/>
        <end position="1662"/>
    </location>
</feature>
<feature type="compositionally biased region" description="Basic and acidic residues" evidence="17">
    <location>
        <begin position="247"/>
        <end position="258"/>
    </location>
</feature>
<evidence type="ECO:0000256" key="13">
    <source>
        <dbReference type="ARBA" id="ARBA00022853"/>
    </source>
</evidence>
<protein>
    <recommendedName>
        <fullName evidence="3">[histone H3]-lysine(36) N-trimethyltransferase</fullName>
        <ecNumber evidence="3">2.1.1.359</ecNumber>
    </recommendedName>
</protein>
<dbReference type="FunFam" id="2.170.270.10:FF:000016">
    <property type="entry name" value="Histone-lysine N-methyltransferase"/>
    <property type="match status" value="1"/>
</dbReference>
<keyword evidence="12" id="KW-0862">Zinc</keyword>
<evidence type="ECO:0000256" key="1">
    <source>
        <dbReference type="ARBA" id="ARBA00004123"/>
    </source>
</evidence>
<dbReference type="Proteomes" id="UP000539032">
    <property type="component" value="Unassembled WGS sequence"/>
</dbReference>
<dbReference type="Pfam" id="PF17907">
    <property type="entry name" value="AWS"/>
    <property type="match status" value="1"/>
</dbReference>
<dbReference type="PROSITE" id="PS50280">
    <property type="entry name" value="SET"/>
    <property type="match status" value="1"/>
</dbReference>
<evidence type="ECO:0000259" key="18">
    <source>
        <dbReference type="PROSITE" id="PS50280"/>
    </source>
</evidence>
<dbReference type="Gene3D" id="2.170.270.10">
    <property type="entry name" value="SET domain"/>
    <property type="match status" value="1"/>
</dbReference>
<feature type="compositionally biased region" description="Basic and acidic residues" evidence="17">
    <location>
        <begin position="1085"/>
        <end position="1107"/>
    </location>
</feature>
<evidence type="ECO:0000256" key="11">
    <source>
        <dbReference type="ARBA" id="ARBA00022782"/>
    </source>
</evidence>
<evidence type="ECO:0000256" key="9">
    <source>
        <dbReference type="ARBA" id="ARBA00022691"/>
    </source>
</evidence>
<proteinExistence type="predicted"/>
<keyword evidence="13" id="KW-0156">Chromatin regulator</keyword>
<feature type="compositionally biased region" description="Basic and acidic residues" evidence="17">
    <location>
        <begin position="458"/>
        <end position="514"/>
    </location>
</feature>
<reference evidence="21 22" key="1">
    <citation type="submission" date="2020-02" db="EMBL/GenBank/DDBJ databases">
        <title>Bird 10,000 Genomes (B10K) Project - Family phase.</title>
        <authorList>
            <person name="Zhang G."/>
        </authorList>
    </citation>
    <scope>NUCLEOTIDE SEQUENCE [LARGE SCALE GENOMIC DNA]</scope>
    <source>
        <strain evidence="21">B10K-DU-002-70</strain>
        <tissue evidence="21">Muscle</tissue>
    </source>
</reference>
<gene>
    <name evidence="21" type="primary">Setd2_1</name>
    <name evidence="21" type="ORF">SCOUMB_R06993</name>
</gene>
<feature type="compositionally biased region" description="Pro residues" evidence="17">
    <location>
        <begin position="155"/>
        <end position="168"/>
    </location>
</feature>
<keyword evidence="5" id="KW-0217">Developmental protein</keyword>
<evidence type="ECO:0000256" key="6">
    <source>
        <dbReference type="ARBA" id="ARBA00022553"/>
    </source>
</evidence>